<proteinExistence type="predicted"/>
<gene>
    <name evidence="2" type="ORF">GCM10011578_100460</name>
</gene>
<reference evidence="2" key="2">
    <citation type="submission" date="2020-09" db="EMBL/GenBank/DDBJ databases">
        <authorList>
            <person name="Sun Q."/>
            <person name="Zhou Y."/>
        </authorList>
    </citation>
    <scope>NUCLEOTIDE SEQUENCE</scope>
    <source>
        <strain evidence="2">CGMCC 4.7110</strain>
    </source>
</reference>
<protein>
    <submittedName>
        <fullName evidence="2">Uncharacterized protein</fullName>
    </submittedName>
</protein>
<organism evidence="2 3">
    <name type="scientific">Streptomyces fuscichromogenes</name>
    <dbReference type="NCBI Taxonomy" id="1324013"/>
    <lineage>
        <taxon>Bacteria</taxon>
        <taxon>Bacillati</taxon>
        <taxon>Actinomycetota</taxon>
        <taxon>Actinomycetes</taxon>
        <taxon>Kitasatosporales</taxon>
        <taxon>Streptomycetaceae</taxon>
        <taxon>Streptomyces</taxon>
    </lineage>
</organism>
<comment type="caution">
    <text evidence="2">The sequence shown here is derived from an EMBL/GenBank/DDBJ whole genome shotgun (WGS) entry which is preliminary data.</text>
</comment>
<sequence length="202" mass="22907">MLGRNSSPDVRIAPVEGELAGSGPGVGAPGYRRPMALDDAIDKARQERDRQDEQARLKEKWETEAQQRVQKLAAEALARLAPYCRETLHFYRPVRGPQNRTTYQPAGAWWCWRIRDLEGGSVINPQVMLLVATQDRKTVHFAAVTLSQPRTDKGQYLTTMPADPVGPFHYSEQHPMAFFGPEWVNYLEQDVADAIVRYEREG</sequence>
<dbReference type="EMBL" id="BMML01000061">
    <property type="protein sequence ID" value="GGN47099.1"/>
    <property type="molecule type" value="Genomic_DNA"/>
</dbReference>
<feature type="region of interest" description="Disordered" evidence="1">
    <location>
        <begin position="1"/>
        <end position="53"/>
    </location>
</feature>
<dbReference type="Proteomes" id="UP000653411">
    <property type="component" value="Unassembled WGS sequence"/>
</dbReference>
<reference evidence="2" key="1">
    <citation type="journal article" date="2014" name="Int. J. Syst. Evol. Microbiol.">
        <title>Complete genome sequence of Corynebacterium casei LMG S-19264T (=DSM 44701T), isolated from a smear-ripened cheese.</title>
        <authorList>
            <consortium name="US DOE Joint Genome Institute (JGI-PGF)"/>
            <person name="Walter F."/>
            <person name="Albersmeier A."/>
            <person name="Kalinowski J."/>
            <person name="Ruckert C."/>
        </authorList>
    </citation>
    <scope>NUCLEOTIDE SEQUENCE</scope>
    <source>
        <strain evidence="2">CGMCC 4.7110</strain>
    </source>
</reference>
<dbReference type="AlphaFoldDB" id="A0A918CXV2"/>
<name>A0A918CXV2_9ACTN</name>
<evidence type="ECO:0000313" key="3">
    <source>
        <dbReference type="Proteomes" id="UP000653411"/>
    </source>
</evidence>
<feature type="compositionally biased region" description="Basic and acidic residues" evidence="1">
    <location>
        <begin position="40"/>
        <end position="53"/>
    </location>
</feature>
<keyword evidence="3" id="KW-1185">Reference proteome</keyword>
<evidence type="ECO:0000313" key="2">
    <source>
        <dbReference type="EMBL" id="GGN47099.1"/>
    </source>
</evidence>
<accession>A0A918CXV2</accession>
<evidence type="ECO:0000256" key="1">
    <source>
        <dbReference type="SAM" id="MobiDB-lite"/>
    </source>
</evidence>